<dbReference type="Proteomes" id="UP000309340">
    <property type="component" value="Unassembled WGS sequence"/>
</dbReference>
<sequence length="222" mass="24497">MLATEPIVLFLSLYNAFTFSVLFAFFAAYPYTFESVYGFDTWQYGLTFLGIGLGVLLAVLTNVLVDRLVYTKKTAQALIEGRHMAAPEHRLYCAMLGSVGIPIGLFWFAWTARRDVHWISPVLAGIPFAWGNLCVFISAAMYLVDVYGALNGASAMAANGLARYGLGAAFPLFTFQMYQRLGIGWATSLLGFISLAMVGIPFVFFKFGPRIRANSRYGTLKV</sequence>
<comment type="subcellular location">
    <subcellularLocation>
        <location evidence="1">Membrane</location>
        <topology evidence="1">Multi-pass membrane protein</topology>
    </subcellularLocation>
</comment>
<dbReference type="STRING" id="329884.A0A4U0WLM7"/>
<dbReference type="PANTHER" id="PTHR23502">
    <property type="entry name" value="MAJOR FACILITATOR SUPERFAMILY"/>
    <property type="match status" value="1"/>
</dbReference>
<evidence type="ECO:0000313" key="7">
    <source>
        <dbReference type="Proteomes" id="UP000309340"/>
    </source>
</evidence>
<feature type="transmembrane region" description="Helical" evidence="5">
    <location>
        <begin position="156"/>
        <end position="177"/>
    </location>
</feature>
<proteinExistence type="predicted"/>
<evidence type="ECO:0000256" key="1">
    <source>
        <dbReference type="ARBA" id="ARBA00004141"/>
    </source>
</evidence>
<evidence type="ECO:0000256" key="3">
    <source>
        <dbReference type="ARBA" id="ARBA00022989"/>
    </source>
</evidence>
<keyword evidence="4 5" id="KW-0472">Membrane</keyword>
<keyword evidence="2 5" id="KW-0812">Transmembrane</keyword>
<protein>
    <recommendedName>
        <fullName evidence="8">Major facilitator superfamily (MFS) profile domain-containing protein</fullName>
    </recommendedName>
</protein>
<feature type="transmembrane region" description="Helical" evidence="5">
    <location>
        <begin position="91"/>
        <end position="110"/>
    </location>
</feature>
<feature type="transmembrane region" description="Helical" evidence="5">
    <location>
        <begin position="183"/>
        <end position="205"/>
    </location>
</feature>
<dbReference type="SUPFAM" id="SSF103473">
    <property type="entry name" value="MFS general substrate transporter"/>
    <property type="match status" value="1"/>
</dbReference>
<name>A0A4U0WLM7_9PEZI</name>
<dbReference type="InterPro" id="IPR036259">
    <property type="entry name" value="MFS_trans_sf"/>
</dbReference>
<evidence type="ECO:0000256" key="2">
    <source>
        <dbReference type="ARBA" id="ARBA00022692"/>
    </source>
</evidence>
<feature type="transmembrane region" description="Helical" evidence="5">
    <location>
        <begin position="122"/>
        <end position="144"/>
    </location>
</feature>
<dbReference type="GO" id="GO:0000297">
    <property type="term" value="F:spermine transmembrane transporter activity"/>
    <property type="evidence" value="ECO:0007669"/>
    <property type="project" value="TreeGrafter"/>
</dbReference>
<dbReference type="AlphaFoldDB" id="A0A4U0WLM7"/>
<feature type="transmembrane region" description="Helical" evidence="5">
    <location>
        <begin position="7"/>
        <end position="28"/>
    </location>
</feature>
<gene>
    <name evidence="6" type="ORF">B0A55_12183</name>
</gene>
<organism evidence="6 7">
    <name type="scientific">Friedmanniomyces simplex</name>
    <dbReference type="NCBI Taxonomy" id="329884"/>
    <lineage>
        <taxon>Eukaryota</taxon>
        <taxon>Fungi</taxon>
        <taxon>Dikarya</taxon>
        <taxon>Ascomycota</taxon>
        <taxon>Pezizomycotina</taxon>
        <taxon>Dothideomycetes</taxon>
        <taxon>Dothideomycetidae</taxon>
        <taxon>Mycosphaerellales</taxon>
        <taxon>Teratosphaeriaceae</taxon>
        <taxon>Friedmanniomyces</taxon>
    </lineage>
</organism>
<reference evidence="6 7" key="1">
    <citation type="submission" date="2017-03" db="EMBL/GenBank/DDBJ databases">
        <title>Genomes of endolithic fungi from Antarctica.</title>
        <authorList>
            <person name="Coleine C."/>
            <person name="Masonjones S."/>
            <person name="Stajich J.E."/>
        </authorList>
    </citation>
    <scope>NUCLEOTIDE SEQUENCE [LARGE SCALE GENOMIC DNA]</scope>
    <source>
        <strain evidence="6 7">CCFEE 5184</strain>
    </source>
</reference>
<evidence type="ECO:0000256" key="5">
    <source>
        <dbReference type="SAM" id="Phobius"/>
    </source>
</evidence>
<keyword evidence="3 5" id="KW-1133">Transmembrane helix</keyword>
<dbReference type="Gene3D" id="1.20.1250.20">
    <property type="entry name" value="MFS general substrate transporter like domains"/>
    <property type="match status" value="1"/>
</dbReference>
<evidence type="ECO:0000256" key="4">
    <source>
        <dbReference type="ARBA" id="ARBA00023136"/>
    </source>
</evidence>
<dbReference type="GO" id="GO:0005886">
    <property type="term" value="C:plasma membrane"/>
    <property type="evidence" value="ECO:0007669"/>
    <property type="project" value="TreeGrafter"/>
</dbReference>
<feature type="transmembrane region" description="Helical" evidence="5">
    <location>
        <begin position="48"/>
        <end position="70"/>
    </location>
</feature>
<dbReference type="GO" id="GO:0015606">
    <property type="term" value="F:spermidine transmembrane transporter activity"/>
    <property type="evidence" value="ECO:0007669"/>
    <property type="project" value="TreeGrafter"/>
</dbReference>
<dbReference type="EMBL" id="NAJQ01000951">
    <property type="protein sequence ID" value="TKA63383.1"/>
    <property type="molecule type" value="Genomic_DNA"/>
</dbReference>
<evidence type="ECO:0000313" key="6">
    <source>
        <dbReference type="EMBL" id="TKA63383.1"/>
    </source>
</evidence>
<keyword evidence="7" id="KW-1185">Reference proteome</keyword>
<comment type="caution">
    <text evidence="6">The sequence shown here is derived from an EMBL/GenBank/DDBJ whole genome shotgun (WGS) entry which is preliminary data.</text>
</comment>
<dbReference type="PANTHER" id="PTHR23502:SF38">
    <property type="entry name" value="POLYAMINE TRANSPORTER 4"/>
    <property type="match status" value="1"/>
</dbReference>
<evidence type="ECO:0008006" key="8">
    <source>
        <dbReference type="Google" id="ProtNLM"/>
    </source>
</evidence>
<dbReference type="OrthoDB" id="3936150at2759"/>
<accession>A0A4U0WLM7</accession>